<name>A0A6S7LQB3_PARCT</name>
<proteinExistence type="predicted"/>
<evidence type="ECO:0000256" key="1">
    <source>
        <dbReference type="SAM" id="MobiDB-lite"/>
    </source>
</evidence>
<comment type="caution">
    <text evidence="2">The sequence shown here is derived from an EMBL/GenBank/DDBJ whole genome shotgun (WGS) entry which is preliminary data.</text>
</comment>
<gene>
    <name evidence="2" type="ORF">PACLA_8A078650</name>
</gene>
<protein>
    <submittedName>
        <fullName evidence="2">Uncharacterized protein</fullName>
    </submittedName>
</protein>
<evidence type="ECO:0000313" key="3">
    <source>
        <dbReference type="Proteomes" id="UP001152795"/>
    </source>
</evidence>
<reference evidence="2" key="1">
    <citation type="submission" date="2020-04" db="EMBL/GenBank/DDBJ databases">
        <authorList>
            <person name="Alioto T."/>
            <person name="Alioto T."/>
            <person name="Gomez Garrido J."/>
        </authorList>
    </citation>
    <scope>NUCLEOTIDE SEQUENCE</scope>
    <source>
        <strain evidence="2">A484AB</strain>
    </source>
</reference>
<keyword evidence="3" id="KW-1185">Reference proteome</keyword>
<organism evidence="2 3">
    <name type="scientific">Paramuricea clavata</name>
    <name type="common">Red gorgonian</name>
    <name type="synonym">Violescent sea-whip</name>
    <dbReference type="NCBI Taxonomy" id="317549"/>
    <lineage>
        <taxon>Eukaryota</taxon>
        <taxon>Metazoa</taxon>
        <taxon>Cnidaria</taxon>
        <taxon>Anthozoa</taxon>
        <taxon>Octocorallia</taxon>
        <taxon>Malacalcyonacea</taxon>
        <taxon>Plexauridae</taxon>
        <taxon>Paramuricea</taxon>
    </lineage>
</organism>
<dbReference type="EMBL" id="CACRXK020023492">
    <property type="protein sequence ID" value="CAB4037809.1"/>
    <property type="molecule type" value="Genomic_DNA"/>
</dbReference>
<evidence type="ECO:0000313" key="2">
    <source>
        <dbReference type="EMBL" id="CAB4037809.1"/>
    </source>
</evidence>
<accession>A0A6S7LQB3</accession>
<dbReference type="OrthoDB" id="10065153at2759"/>
<sequence>MFDLPDKAESNSRSDYVSKWKTAMTEAYRIAHEATTKSAEKGKKNYDRRIRYTDLQPGDRVLVRNLSPRGGPGKLRAFWIFGKKKNLLLPCEHLPLENWRELTRKTTETHRATKRVPQNESEVERSNSDSDTDDEFRVTVHQPERMEVNPDTPDPVQLEIDPANENGYIAEDILQDTVQENPEVIDEVQDHISDTQANISEENMHGDRNPENIIPDQEVETDGNRVVRRRQPP</sequence>
<feature type="region of interest" description="Disordered" evidence="1">
    <location>
        <begin position="195"/>
        <end position="233"/>
    </location>
</feature>
<feature type="region of interest" description="Disordered" evidence="1">
    <location>
        <begin position="107"/>
        <end position="135"/>
    </location>
</feature>
<dbReference type="Proteomes" id="UP001152795">
    <property type="component" value="Unassembled WGS sequence"/>
</dbReference>
<dbReference type="AlphaFoldDB" id="A0A6S7LQB3"/>